<dbReference type="CDD" id="cd06850">
    <property type="entry name" value="biotinyl_domain"/>
    <property type="match status" value="1"/>
</dbReference>
<dbReference type="InterPro" id="IPR050856">
    <property type="entry name" value="Biotin_carboxylase_complex"/>
</dbReference>
<proteinExistence type="predicted"/>
<name>A0A9X3NLF0_9ACTN</name>
<reference evidence="13" key="1">
    <citation type="submission" date="2021-10" db="EMBL/GenBank/DDBJ databases">
        <title>Streptomonospora sp. nov., isolated from mangrove soil.</title>
        <authorList>
            <person name="Chen X."/>
            <person name="Ge X."/>
            <person name="Liu W."/>
        </authorList>
    </citation>
    <scope>NUCLEOTIDE SEQUENCE</scope>
    <source>
        <strain evidence="13">S1-112</strain>
    </source>
</reference>
<dbReference type="FunFam" id="3.40.50.20:FF:000010">
    <property type="entry name" value="Propionyl-CoA carboxylase subunit alpha"/>
    <property type="match status" value="1"/>
</dbReference>
<dbReference type="SUPFAM" id="SSF51246">
    <property type="entry name" value="Rudiment single hybrid motif"/>
    <property type="match status" value="1"/>
</dbReference>
<dbReference type="AlphaFoldDB" id="A0A9X3NLF0"/>
<feature type="domain" description="Lipoyl-binding" evidence="10">
    <location>
        <begin position="753"/>
        <end position="830"/>
    </location>
</feature>
<comment type="caution">
    <text evidence="13">The sequence shown here is derived from an EMBL/GenBank/DDBJ whole genome shotgun (WGS) entry which is preliminary data.</text>
</comment>
<dbReference type="PROSITE" id="PS50968">
    <property type="entry name" value="BIOTINYL_LIPOYL"/>
    <property type="match status" value="1"/>
</dbReference>
<dbReference type="EMBL" id="JAJAQC010000018">
    <property type="protein sequence ID" value="MDA0565135.1"/>
    <property type="molecule type" value="Genomic_DNA"/>
</dbReference>
<accession>A0A9X3NLF0</accession>
<dbReference type="PANTHER" id="PTHR18866">
    <property type="entry name" value="CARBOXYLASE:PYRUVATE/ACETYL-COA/PROPIONYL-COA CARBOXYLASE"/>
    <property type="match status" value="1"/>
</dbReference>
<organism evidence="13 14">
    <name type="scientific">Streptomonospora mangrovi</name>
    <dbReference type="NCBI Taxonomy" id="2883123"/>
    <lineage>
        <taxon>Bacteria</taxon>
        <taxon>Bacillati</taxon>
        <taxon>Actinomycetota</taxon>
        <taxon>Actinomycetes</taxon>
        <taxon>Streptosporangiales</taxon>
        <taxon>Nocardiopsidaceae</taxon>
        <taxon>Streptomonospora</taxon>
    </lineage>
</organism>
<dbReference type="Pfam" id="PF00289">
    <property type="entry name" value="Biotin_carb_N"/>
    <property type="match status" value="1"/>
</dbReference>
<dbReference type="InterPro" id="IPR000089">
    <property type="entry name" value="Biotin_lipoyl"/>
</dbReference>
<feature type="region of interest" description="Disordered" evidence="9">
    <location>
        <begin position="322"/>
        <end position="434"/>
    </location>
</feature>
<dbReference type="InterPro" id="IPR011764">
    <property type="entry name" value="Biotin_carboxylation_dom"/>
</dbReference>
<dbReference type="InterPro" id="IPR048429">
    <property type="entry name" value="MCC_alpha_BT"/>
</dbReference>
<feature type="compositionally biased region" description="Gly residues" evidence="9">
    <location>
        <begin position="326"/>
        <end position="335"/>
    </location>
</feature>
<dbReference type="Gene3D" id="3.30.470.20">
    <property type="entry name" value="ATP-grasp fold, B domain"/>
    <property type="match status" value="2"/>
</dbReference>
<dbReference type="InterPro" id="IPR005479">
    <property type="entry name" value="CPAse_ATP-bd"/>
</dbReference>
<dbReference type="InterPro" id="IPR011761">
    <property type="entry name" value="ATP-grasp"/>
</dbReference>
<dbReference type="Proteomes" id="UP001140076">
    <property type="component" value="Unassembled WGS sequence"/>
</dbReference>
<dbReference type="PANTHER" id="PTHR18866:SF33">
    <property type="entry name" value="METHYLCROTONOYL-COA CARBOXYLASE SUBUNIT ALPHA, MITOCHONDRIAL-RELATED"/>
    <property type="match status" value="1"/>
</dbReference>
<evidence type="ECO:0000256" key="6">
    <source>
        <dbReference type="ARBA" id="ARBA00023267"/>
    </source>
</evidence>
<evidence type="ECO:0000259" key="10">
    <source>
        <dbReference type="PROSITE" id="PS50968"/>
    </source>
</evidence>
<dbReference type="SMART" id="SM00878">
    <property type="entry name" value="Biotin_carb_C"/>
    <property type="match status" value="1"/>
</dbReference>
<dbReference type="InterPro" id="IPR005481">
    <property type="entry name" value="BC-like_N"/>
</dbReference>
<dbReference type="SUPFAM" id="SSF51230">
    <property type="entry name" value="Single hybrid motif"/>
    <property type="match status" value="1"/>
</dbReference>
<evidence type="ECO:0000256" key="8">
    <source>
        <dbReference type="PROSITE-ProRule" id="PRU00409"/>
    </source>
</evidence>
<keyword evidence="4 8" id="KW-0547">Nucleotide-binding</keyword>
<evidence type="ECO:0000256" key="5">
    <source>
        <dbReference type="ARBA" id="ARBA00022840"/>
    </source>
</evidence>
<dbReference type="PROSITE" id="PS00866">
    <property type="entry name" value="CPSASE_1"/>
    <property type="match status" value="1"/>
</dbReference>
<dbReference type="GO" id="GO:0004075">
    <property type="term" value="F:biotin carboxylase activity"/>
    <property type="evidence" value="ECO:0007669"/>
    <property type="project" value="UniProtKB-EC"/>
</dbReference>
<evidence type="ECO:0000256" key="4">
    <source>
        <dbReference type="ARBA" id="ARBA00022741"/>
    </source>
</evidence>
<dbReference type="GO" id="GO:0005524">
    <property type="term" value="F:ATP binding"/>
    <property type="evidence" value="ECO:0007669"/>
    <property type="project" value="UniProtKB-UniRule"/>
</dbReference>
<dbReference type="InterPro" id="IPR011053">
    <property type="entry name" value="Single_hybrid_motif"/>
</dbReference>
<evidence type="ECO:0000313" key="13">
    <source>
        <dbReference type="EMBL" id="MDA0565135.1"/>
    </source>
</evidence>
<dbReference type="SUPFAM" id="SSF56059">
    <property type="entry name" value="Glutathione synthetase ATP-binding domain-like"/>
    <property type="match status" value="2"/>
</dbReference>
<feature type="compositionally biased region" description="Gly residues" evidence="9">
    <location>
        <begin position="371"/>
        <end position="381"/>
    </location>
</feature>
<keyword evidence="6" id="KW-0092">Biotin</keyword>
<keyword evidence="14" id="KW-1185">Reference proteome</keyword>
<dbReference type="GO" id="GO:0046872">
    <property type="term" value="F:metal ion binding"/>
    <property type="evidence" value="ECO:0007669"/>
    <property type="project" value="InterPro"/>
</dbReference>
<evidence type="ECO:0000259" key="12">
    <source>
        <dbReference type="PROSITE" id="PS50979"/>
    </source>
</evidence>
<evidence type="ECO:0000256" key="1">
    <source>
        <dbReference type="ARBA" id="ARBA00001953"/>
    </source>
</evidence>
<gene>
    <name evidence="13" type="ORF">LG943_12505</name>
</gene>
<dbReference type="InterPro" id="IPR011054">
    <property type="entry name" value="Rudment_hybrid_motif"/>
</dbReference>
<dbReference type="PROSITE" id="PS50975">
    <property type="entry name" value="ATP_GRASP"/>
    <property type="match status" value="1"/>
</dbReference>
<evidence type="ECO:0000313" key="14">
    <source>
        <dbReference type="Proteomes" id="UP001140076"/>
    </source>
</evidence>
<dbReference type="Pfam" id="PF02786">
    <property type="entry name" value="CPSase_L_D2"/>
    <property type="match status" value="2"/>
</dbReference>
<dbReference type="PROSITE" id="PS50979">
    <property type="entry name" value="BC"/>
    <property type="match status" value="1"/>
</dbReference>
<dbReference type="InterPro" id="IPR016185">
    <property type="entry name" value="PreATP-grasp_dom_sf"/>
</dbReference>
<sequence length="855" mass="87189">MTTAESAATTEAAVPPVPAATGADAAAAGSGTGAPAGAATVLVANRGEIAVRIIRTLRRMGLRTVAVHSTADAGARHVRAADTAVCVGGAALADSYLNAAAIVAAARDAGAQMVHPGYGFLAENAAFARLCAEAGLVFIGPPPAAIEAMGDKIRAKREVAAAGVPLLPGFSEKPGQPMDDAALARAAAEVGYPLLIKPSAGGGGKGMRVVESPGELAAAAAAARREARAAFGDSTLLVERLVRRPRHIEVQVLADAHGNVVHLGERECSLQRRHQKIVEEAPSPLLTPAQRAAMGRAAVAAARACGYVGAGTVEFIVQPPEEAGGEGEAAPGGGHAAAEAPGEPLVSSQPQAEPAAPTGSARLWTGAPEGSDGGGPAGSGHGEAEAPGEPLTSSQQEPRSPAPHHSRPLGTTPADTPGDAPDAAPGGSPTTAPDLSYAFLEMNTRLQVEHPVTEAVVTVNGRRGIDLVELQVRVARGEPLPFTQDDLAMSGHAVESRVYAEDPAQGFLPTGGRVLLLEEPEGPGVRVDSGLDEGTEITSAYDPMLAKVVTWAPDRAAALDRMDTALAGYTLLGCDTNVAFLRRLLRAPQVRAGDLSTDLTPHLAPALVPADGADVDDGLLAAAAADHQLGLEPDPRTADRFAVPDGWRLGAPAWTTWRLRAPRRGPAVVRLRRRTPSPGTAAAPDAPFAYEASVDGAPPFPVDAARTPDGRTLVVTVHGRTLRYARAADPAGLWLGRDGAAWRFTDDPRLAPVRGAGAAADGTVRSPMPGTVLSVAVAPGDRVSAGSPLAVVEAMKMEHTVTAPVAGTVAELHARPGRPVAMDEVVAAITPEDAKTPQPGNAPPLAPTTVKEPKP</sequence>
<keyword evidence="3" id="KW-0436">Ligase</keyword>
<dbReference type="Pfam" id="PF00364">
    <property type="entry name" value="Biotin_lipoyl"/>
    <property type="match status" value="1"/>
</dbReference>
<dbReference type="SUPFAM" id="SSF52440">
    <property type="entry name" value="PreATP-grasp domain"/>
    <property type="match status" value="1"/>
</dbReference>
<keyword evidence="5 8" id="KW-0067">ATP-binding</keyword>
<evidence type="ECO:0000256" key="2">
    <source>
        <dbReference type="ARBA" id="ARBA00013263"/>
    </source>
</evidence>
<dbReference type="PROSITE" id="PS00867">
    <property type="entry name" value="CPSASE_2"/>
    <property type="match status" value="1"/>
</dbReference>
<dbReference type="Pfam" id="PF21139">
    <property type="entry name" value="BT_MCC_alpha"/>
    <property type="match status" value="1"/>
</dbReference>
<evidence type="ECO:0000256" key="9">
    <source>
        <dbReference type="SAM" id="MobiDB-lite"/>
    </source>
</evidence>
<dbReference type="InterPro" id="IPR005482">
    <property type="entry name" value="Biotin_COase_C"/>
</dbReference>
<evidence type="ECO:0000256" key="3">
    <source>
        <dbReference type="ARBA" id="ARBA00022598"/>
    </source>
</evidence>
<dbReference type="EC" id="6.3.4.14" evidence="2"/>
<feature type="domain" description="ATP-grasp" evidence="11">
    <location>
        <begin position="156"/>
        <end position="354"/>
    </location>
</feature>
<comment type="catalytic activity">
    <reaction evidence="7">
        <text>N(6)-biotinyl-L-lysyl-[protein] + hydrogencarbonate + ATP = N(6)-carboxybiotinyl-L-lysyl-[protein] + ADP + phosphate + H(+)</text>
        <dbReference type="Rhea" id="RHEA:13501"/>
        <dbReference type="Rhea" id="RHEA-COMP:10505"/>
        <dbReference type="Rhea" id="RHEA-COMP:10506"/>
        <dbReference type="ChEBI" id="CHEBI:15378"/>
        <dbReference type="ChEBI" id="CHEBI:17544"/>
        <dbReference type="ChEBI" id="CHEBI:30616"/>
        <dbReference type="ChEBI" id="CHEBI:43474"/>
        <dbReference type="ChEBI" id="CHEBI:83144"/>
        <dbReference type="ChEBI" id="CHEBI:83145"/>
        <dbReference type="ChEBI" id="CHEBI:456216"/>
        <dbReference type="EC" id="6.3.4.14"/>
    </reaction>
    <physiologicalReaction direction="left-to-right" evidence="7">
        <dbReference type="Rhea" id="RHEA:13502"/>
    </physiologicalReaction>
</comment>
<feature type="domain" description="Biotin carboxylation" evidence="12">
    <location>
        <begin position="37"/>
        <end position="605"/>
    </location>
</feature>
<evidence type="ECO:0000259" key="11">
    <source>
        <dbReference type="PROSITE" id="PS50975"/>
    </source>
</evidence>
<evidence type="ECO:0000256" key="7">
    <source>
        <dbReference type="ARBA" id="ARBA00048501"/>
    </source>
</evidence>
<dbReference type="Pfam" id="PF02785">
    <property type="entry name" value="Biotin_carb_C"/>
    <property type="match status" value="1"/>
</dbReference>
<feature type="region of interest" description="Disordered" evidence="9">
    <location>
        <begin position="830"/>
        <end position="855"/>
    </location>
</feature>
<feature type="compositionally biased region" description="Low complexity" evidence="9">
    <location>
        <begin position="410"/>
        <end position="434"/>
    </location>
</feature>
<dbReference type="Gene3D" id="2.40.50.100">
    <property type="match status" value="1"/>
</dbReference>
<dbReference type="FunFam" id="2.40.50.100:FF:000003">
    <property type="entry name" value="Acetyl-CoA carboxylase biotin carboxyl carrier protein"/>
    <property type="match status" value="1"/>
</dbReference>
<protein>
    <recommendedName>
        <fullName evidence="2">biotin carboxylase</fullName>
        <ecNumber evidence="2">6.3.4.14</ecNumber>
    </recommendedName>
</protein>
<comment type="cofactor">
    <cofactor evidence="1">
        <name>biotin</name>
        <dbReference type="ChEBI" id="CHEBI:57586"/>
    </cofactor>
</comment>